<dbReference type="InterPro" id="IPR009057">
    <property type="entry name" value="Homeodomain-like_sf"/>
</dbReference>
<dbReference type="PROSITE" id="PS50090">
    <property type="entry name" value="MYB_LIKE"/>
    <property type="match status" value="1"/>
</dbReference>
<feature type="region of interest" description="Disordered" evidence="2">
    <location>
        <begin position="341"/>
        <end position="385"/>
    </location>
</feature>
<feature type="region of interest" description="Disordered" evidence="2">
    <location>
        <begin position="185"/>
        <end position="226"/>
    </location>
</feature>
<sequence>MILPETPPATHARTLSPADHESAMAETRERKGSMIREEDVLLLLNKYPPAAILNLLKEVAQFAGVKIDWNTLVKRSATGISSAREYQMLWRHLAYQHPLLEKLEAGAEPLDDDSDLEFELEAFPAVYGETSAEAAACVKILISSGLPNETGASRPTVEVPLPTNTPNGQASCTASDKLLARSNRGPNTVVPVSFQKQPQATPPSAEGLDGNGSASASGPAKKKRKLWTKEEDMELIAAVDKCGEGNWANILKGDFKHDRTASQLSQRWSIIRKKRANLCAGSLCNATGSAPTEAHMATWQAVSMAIKMPIIGGLSARRPGSTGALQSTDAANSSAFSAAASDATTVSAPEVPNQSHQPDNQTLQKGILNPPSKSRSSTKVSTITVKPLGGPNSTIKAAAFAAGARIATPSTAASHFKAAQSKTAVYIRPGRALPGSSMSGSKSSSMAVGPQQSNSHCMKAPISSKDPVMTPLGHRTTDLLDICTSSGQLSPSSNAAPSDQPTEQVQLKSASHVHSDAHGHAESRNTDAFFDTSDGFSKEENESAEEMKVDSSMSSDEANLLNMDLDLDKKAENDQIGDSKAAAGGHLSGEPEVDCNRSESLCVDTTKKEAVAIKAGDDEPVERNPRMLNGEMAKDEVTVKVNTEKGYTAGRQVHHSDAFISADKTETVEDTLQDLTSDDDGTVRGLL</sequence>
<dbReference type="Pfam" id="PF00249">
    <property type="entry name" value="Myb_DNA-binding"/>
    <property type="match status" value="1"/>
</dbReference>
<feature type="compositionally biased region" description="Basic and acidic residues" evidence="2">
    <location>
        <begin position="536"/>
        <end position="549"/>
    </location>
</feature>
<feature type="domain" description="Myb-like" evidence="3">
    <location>
        <begin position="219"/>
        <end position="272"/>
    </location>
</feature>
<dbReference type="SUPFAM" id="SSF46689">
    <property type="entry name" value="Homeodomain-like"/>
    <property type="match status" value="1"/>
</dbReference>
<feature type="compositionally biased region" description="Polar residues" evidence="2">
    <location>
        <begin position="162"/>
        <end position="172"/>
    </location>
</feature>
<feature type="region of interest" description="Disordered" evidence="2">
    <location>
        <begin position="1"/>
        <end position="31"/>
    </location>
</feature>
<organism evidence="5">
    <name type="scientific">Anthurium amnicola</name>
    <dbReference type="NCBI Taxonomy" id="1678845"/>
    <lineage>
        <taxon>Eukaryota</taxon>
        <taxon>Viridiplantae</taxon>
        <taxon>Streptophyta</taxon>
        <taxon>Embryophyta</taxon>
        <taxon>Tracheophyta</taxon>
        <taxon>Spermatophyta</taxon>
        <taxon>Magnoliopsida</taxon>
        <taxon>Liliopsida</taxon>
        <taxon>Araceae</taxon>
        <taxon>Pothoideae</taxon>
        <taxon>Potheae</taxon>
        <taxon>Anthurium</taxon>
    </lineage>
</organism>
<evidence type="ECO:0000256" key="2">
    <source>
        <dbReference type="SAM" id="MobiDB-lite"/>
    </source>
</evidence>
<dbReference type="PANTHER" id="PTHR47206">
    <property type="entry name" value="HOMEODOMAIN-LIKE SUPERFAMILY PROTEIN"/>
    <property type="match status" value="1"/>
</dbReference>
<dbReference type="PANTHER" id="PTHR47206:SF1">
    <property type="entry name" value="HOMEODOMAIN-LIKE SUPERFAMILY PROTEIN"/>
    <property type="match status" value="1"/>
</dbReference>
<dbReference type="InterPro" id="IPR017930">
    <property type="entry name" value="Myb_dom"/>
</dbReference>
<reference evidence="5" key="1">
    <citation type="submission" date="2015-07" db="EMBL/GenBank/DDBJ databases">
        <title>Transcriptome Assembly of Anthurium amnicola.</title>
        <authorList>
            <person name="Suzuki J."/>
        </authorList>
    </citation>
    <scope>NUCLEOTIDE SEQUENCE</scope>
</reference>
<feature type="compositionally biased region" description="Polar residues" evidence="2">
    <location>
        <begin position="371"/>
        <end position="384"/>
    </location>
</feature>
<accession>A0A1D1YD76</accession>
<feature type="compositionally biased region" description="Low complexity" evidence="2">
    <location>
        <begin position="435"/>
        <end position="446"/>
    </location>
</feature>
<dbReference type="EMBL" id="GDJX01015338">
    <property type="protein sequence ID" value="JAT52598.1"/>
    <property type="molecule type" value="Transcribed_RNA"/>
</dbReference>
<protein>
    <submittedName>
        <fullName evidence="5">Telomeric repeat-binding factor 1</fullName>
    </submittedName>
</protein>
<dbReference type="PROSITE" id="PS51294">
    <property type="entry name" value="HTH_MYB"/>
    <property type="match status" value="1"/>
</dbReference>
<gene>
    <name evidence="5" type="primary">Terf1_2</name>
    <name evidence="5" type="ORF">g.108207</name>
</gene>
<feature type="compositionally biased region" description="Basic and acidic residues" evidence="2">
    <location>
        <begin position="513"/>
        <end position="525"/>
    </location>
</feature>
<evidence type="ECO:0000313" key="5">
    <source>
        <dbReference type="EMBL" id="JAT52598.1"/>
    </source>
</evidence>
<feature type="region of interest" description="Disordered" evidence="2">
    <location>
        <begin position="483"/>
        <end position="556"/>
    </location>
</feature>
<proteinExistence type="predicted"/>
<evidence type="ECO:0000259" key="3">
    <source>
        <dbReference type="PROSITE" id="PS50090"/>
    </source>
</evidence>
<dbReference type="GO" id="GO:0003677">
    <property type="term" value="F:DNA binding"/>
    <property type="evidence" value="ECO:0007669"/>
    <property type="project" value="UniProtKB-KW"/>
</dbReference>
<evidence type="ECO:0000256" key="1">
    <source>
        <dbReference type="ARBA" id="ARBA00023125"/>
    </source>
</evidence>
<feature type="region of interest" description="Disordered" evidence="2">
    <location>
        <begin position="149"/>
        <end position="172"/>
    </location>
</feature>
<name>A0A1D1YD76_9ARAE</name>
<feature type="compositionally biased region" description="Polar residues" evidence="2">
    <location>
        <begin position="483"/>
        <end position="509"/>
    </location>
</feature>
<dbReference type="Gene3D" id="1.10.10.60">
    <property type="entry name" value="Homeodomain-like"/>
    <property type="match status" value="1"/>
</dbReference>
<feature type="compositionally biased region" description="Basic and acidic residues" evidence="2">
    <location>
        <begin position="18"/>
        <end position="31"/>
    </location>
</feature>
<dbReference type="InterPro" id="IPR001005">
    <property type="entry name" value="SANT/Myb"/>
</dbReference>
<feature type="compositionally biased region" description="Polar residues" evidence="2">
    <location>
        <begin position="352"/>
        <end position="364"/>
    </location>
</feature>
<keyword evidence="1" id="KW-0238">DNA-binding</keyword>
<feature type="region of interest" description="Disordered" evidence="2">
    <location>
        <begin position="434"/>
        <end position="457"/>
    </location>
</feature>
<dbReference type="AlphaFoldDB" id="A0A1D1YD76"/>
<evidence type="ECO:0000259" key="4">
    <source>
        <dbReference type="PROSITE" id="PS51294"/>
    </source>
</evidence>
<dbReference type="CDD" id="cd11660">
    <property type="entry name" value="SANT_TRF"/>
    <property type="match status" value="1"/>
</dbReference>
<dbReference type="SMART" id="SM00717">
    <property type="entry name" value="SANT"/>
    <property type="match status" value="1"/>
</dbReference>
<feature type="domain" description="HTH myb-type" evidence="4">
    <location>
        <begin position="221"/>
        <end position="276"/>
    </location>
</feature>